<keyword evidence="1" id="KW-1133">Transmembrane helix</keyword>
<dbReference type="AlphaFoldDB" id="A0A023X546"/>
<name>A0A023X546_RUBRA</name>
<keyword evidence="3" id="KW-1185">Reference proteome</keyword>
<keyword evidence="1" id="KW-0812">Transmembrane</keyword>
<evidence type="ECO:0000313" key="3">
    <source>
        <dbReference type="Proteomes" id="UP000025229"/>
    </source>
</evidence>
<proteinExistence type="predicted"/>
<dbReference type="KEGG" id="rrd:RradSPS_2274"/>
<protein>
    <submittedName>
        <fullName evidence="2">Uncharacterized protein</fullName>
    </submittedName>
</protein>
<evidence type="ECO:0000313" key="2">
    <source>
        <dbReference type="EMBL" id="AHY47557.1"/>
    </source>
</evidence>
<reference evidence="2 3" key="1">
    <citation type="submission" date="2014-03" db="EMBL/GenBank/DDBJ databases">
        <title>Complete genome sequence of the Radio-Resistant Rubrobacter radiotolerans RSPS-4.</title>
        <authorList>
            <person name="Egas C.C."/>
            <person name="Barroso C.C."/>
            <person name="Froufe H.J.C."/>
            <person name="Pacheco J.J."/>
            <person name="Albuquerque L.L."/>
            <person name="da Costa M.M.S."/>
        </authorList>
    </citation>
    <scope>NUCLEOTIDE SEQUENCE [LARGE SCALE GENOMIC DNA]</scope>
    <source>
        <strain evidence="2 3">RSPS-4</strain>
    </source>
</reference>
<feature type="transmembrane region" description="Helical" evidence="1">
    <location>
        <begin position="31"/>
        <end position="52"/>
    </location>
</feature>
<sequence>MEKLVLSGLSTSVFSDAPVELSPAVILAVKLPLIPLFVGGVVVLLAAGFLAVRRGLSSPAYRLRKLSPERITAYRSSGGEQSVEEFAASIAERANEISRVLEEDSSEIRAEMCALGYRRCANDMITLTHRVNEEAPGAPLARRLRMKRARKRAVEALARARESLPPEALRATRQEK</sequence>
<dbReference type="HOGENOM" id="CLU_130413_0_0_11"/>
<evidence type="ECO:0000256" key="1">
    <source>
        <dbReference type="SAM" id="Phobius"/>
    </source>
</evidence>
<gene>
    <name evidence="2" type="ORF">RradSPS_2274</name>
</gene>
<organism evidence="2 3">
    <name type="scientific">Rubrobacter radiotolerans</name>
    <name type="common">Arthrobacter radiotolerans</name>
    <dbReference type="NCBI Taxonomy" id="42256"/>
    <lineage>
        <taxon>Bacteria</taxon>
        <taxon>Bacillati</taxon>
        <taxon>Actinomycetota</taxon>
        <taxon>Rubrobacteria</taxon>
        <taxon>Rubrobacterales</taxon>
        <taxon>Rubrobacteraceae</taxon>
        <taxon>Rubrobacter</taxon>
    </lineage>
</organism>
<keyword evidence="1" id="KW-0472">Membrane</keyword>
<dbReference type="EMBL" id="CP007514">
    <property type="protein sequence ID" value="AHY47557.1"/>
    <property type="molecule type" value="Genomic_DNA"/>
</dbReference>
<accession>A0A023X546</accession>
<dbReference type="Proteomes" id="UP000025229">
    <property type="component" value="Chromosome"/>
</dbReference>